<dbReference type="RefSeq" id="WP_007977976.1">
    <property type="nucleotide sequence ID" value="NZ_AEMG01000004.1"/>
</dbReference>
<evidence type="ECO:0000313" key="6">
    <source>
        <dbReference type="Proteomes" id="UP000184203"/>
    </source>
</evidence>
<proteinExistence type="inferred from homology"/>
<dbReference type="InterPro" id="IPR014729">
    <property type="entry name" value="Rossmann-like_a/b/a_fold"/>
</dbReference>
<accession>E7QQZ4</accession>
<dbReference type="Proteomes" id="UP000003751">
    <property type="component" value="Unassembled WGS sequence"/>
</dbReference>
<reference evidence="4" key="3">
    <citation type="submission" date="2016-11" db="EMBL/GenBank/DDBJ databases">
        <authorList>
            <person name="Jaros S."/>
            <person name="Januszkiewicz K."/>
            <person name="Wedrychowicz H."/>
        </authorList>
    </citation>
    <scope>NUCLEOTIDE SEQUENCE [LARGE SCALE GENOMIC DNA]</scope>
    <source>
        <strain evidence="4">DX253</strain>
    </source>
</reference>
<evidence type="ECO:0000256" key="1">
    <source>
        <dbReference type="ARBA" id="ARBA00008791"/>
    </source>
</evidence>
<gene>
    <name evidence="4" type="ORF">SAMN05444342_1598</name>
    <name evidence="3" type="ORF">ZOD2009_06072</name>
</gene>
<dbReference type="Gene3D" id="3.40.50.620">
    <property type="entry name" value="HUPs"/>
    <property type="match status" value="1"/>
</dbReference>
<keyword evidence="6" id="KW-1185">Reference proteome</keyword>
<dbReference type="Proteomes" id="UP000184203">
    <property type="component" value="Unassembled WGS sequence"/>
</dbReference>
<dbReference type="PANTHER" id="PTHR46268:SF24">
    <property type="entry name" value="UNIVERSAL STRESS PROTEIN"/>
    <property type="match status" value="1"/>
</dbReference>
<organism evidence="3 5">
    <name type="scientific">Haladaptatus paucihalophilus DX253</name>
    <dbReference type="NCBI Taxonomy" id="797209"/>
    <lineage>
        <taxon>Archaea</taxon>
        <taxon>Methanobacteriati</taxon>
        <taxon>Methanobacteriota</taxon>
        <taxon>Stenosarchaea group</taxon>
        <taxon>Halobacteria</taxon>
        <taxon>Halobacteriales</taxon>
        <taxon>Haladaptataceae</taxon>
        <taxon>Haladaptatus</taxon>
    </lineage>
</organism>
<dbReference type="PRINTS" id="PR01438">
    <property type="entry name" value="UNVRSLSTRESS"/>
</dbReference>
<evidence type="ECO:0000313" key="5">
    <source>
        <dbReference type="Proteomes" id="UP000003751"/>
    </source>
</evidence>
<evidence type="ECO:0000259" key="2">
    <source>
        <dbReference type="Pfam" id="PF00582"/>
    </source>
</evidence>
<dbReference type="Pfam" id="PF00582">
    <property type="entry name" value="Usp"/>
    <property type="match status" value="1"/>
</dbReference>
<dbReference type="InterPro" id="IPR006015">
    <property type="entry name" value="Universal_stress_UspA"/>
</dbReference>
<dbReference type="eggNOG" id="arCOG02053">
    <property type="taxonomic scope" value="Archaea"/>
</dbReference>
<comment type="similarity">
    <text evidence="1">Belongs to the universal stress protein A family.</text>
</comment>
<dbReference type="STRING" id="797209.GCA_000376445_01327"/>
<protein>
    <submittedName>
        <fullName evidence="4">Nucleotide-binding universal stress protein, UspA family</fullName>
    </submittedName>
</protein>
<dbReference type="EMBL" id="FRAN01000002">
    <property type="protein sequence ID" value="SHK53864.1"/>
    <property type="molecule type" value="Genomic_DNA"/>
</dbReference>
<feature type="domain" description="UspA" evidence="2">
    <location>
        <begin position="1"/>
        <end position="144"/>
    </location>
</feature>
<dbReference type="PANTHER" id="PTHR46268">
    <property type="entry name" value="STRESS RESPONSE PROTEIN NHAX"/>
    <property type="match status" value="1"/>
</dbReference>
<reference evidence="3 5" key="1">
    <citation type="journal article" date="2014" name="ISME J.">
        <title>Trehalose/2-sulfotrehalose biosynthesis and glycine-betaine uptake are widely spread mechanisms for osmoadaptation in the Halobacteriales.</title>
        <authorList>
            <person name="Youssef N.H."/>
            <person name="Savage-Ashlock K.N."/>
            <person name="McCully A.L."/>
            <person name="Luedtke B."/>
            <person name="Shaw E.I."/>
            <person name="Hoff W.D."/>
            <person name="Elshahed M.S."/>
        </authorList>
    </citation>
    <scope>NUCLEOTIDE SEQUENCE [LARGE SCALE GENOMIC DNA]</scope>
    <source>
        <strain evidence="3 5">DX253</strain>
    </source>
</reference>
<reference evidence="6" key="2">
    <citation type="submission" date="2016-11" db="EMBL/GenBank/DDBJ databases">
        <authorList>
            <person name="Varghese N."/>
            <person name="Submissions S."/>
        </authorList>
    </citation>
    <scope>NUCLEOTIDE SEQUENCE [LARGE SCALE GENOMIC DNA]</scope>
    <source>
        <strain evidence="6">DX253</strain>
    </source>
</reference>
<evidence type="ECO:0000313" key="3">
    <source>
        <dbReference type="EMBL" id="EFW93408.1"/>
    </source>
</evidence>
<name>E7QQZ4_HALPU</name>
<dbReference type="EMBL" id="AEMG01000004">
    <property type="protein sequence ID" value="EFW93408.1"/>
    <property type="molecule type" value="Genomic_DNA"/>
</dbReference>
<dbReference type="InterPro" id="IPR006016">
    <property type="entry name" value="UspA"/>
</dbReference>
<dbReference type="SUPFAM" id="SSF52402">
    <property type="entry name" value="Adenine nucleotide alpha hydrolases-like"/>
    <property type="match status" value="1"/>
</dbReference>
<sequence length="144" mass="15535">MSRRILVPVDNAPQSDTALEHAIEVYPDSTIVLLHVVDPSGWISSDEFGDILYDDSVEKAEKAAADELLSDMQETAVESGTTAETVRLIGRPAHTIIDYAADEDNDIDAIVMGSHGRTGLNRILLGSVAETVTRRSPVPVTVVH</sequence>
<dbReference type="OrthoDB" id="105697at2157"/>
<dbReference type="CDD" id="cd00293">
    <property type="entry name" value="USP-like"/>
    <property type="match status" value="1"/>
</dbReference>
<dbReference type="AlphaFoldDB" id="E7QQZ4"/>
<evidence type="ECO:0000313" key="4">
    <source>
        <dbReference type="EMBL" id="SHK53864.1"/>
    </source>
</evidence>
<dbReference type="PATRIC" id="fig|797209.4.peg.1210"/>